<evidence type="ECO:0000256" key="1">
    <source>
        <dbReference type="ARBA" id="ARBA00004141"/>
    </source>
</evidence>
<dbReference type="Gene3D" id="1.20.1280.290">
    <property type="match status" value="2"/>
</dbReference>
<feature type="transmembrane region" description="Helical" evidence="6">
    <location>
        <begin position="183"/>
        <end position="202"/>
    </location>
</feature>
<evidence type="ECO:0000256" key="6">
    <source>
        <dbReference type="SAM" id="Phobius"/>
    </source>
</evidence>
<dbReference type="EMBL" id="ACGJ01002923">
    <property type="protein sequence ID" value="EES98570.1"/>
    <property type="molecule type" value="Genomic_DNA"/>
</dbReference>
<feature type="transmembrane region" description="Helical" evidence="6">
    <location>
        <begin position="223"/>
        <end position="243"/>
    </location>
</feature>
<accession>C6LZG9</accession>
<protein>
    <submittedName>
        <fullName evidence="7">Seven transmembrane protein 1</fullName>
    </submittedName>
</protein>
<evidence type="ECO:0000313" key="7">
    <source>
        <dbReference type="EMBL" id="EES98570.1"/>
    </source>
</evidence>
<sequence length="320" mass="35782">MCRCAPLPDGTPANPFAAAVFDDCVYSAHELASVVFGWISIACWFIASYPQIRLSLLLKRADCISSVLLFLWVSGDISNLSSLIILRQPLTQTIMGGLWMFLDSTLTAVTLYYKQKHRGKQLPEIDVKYMGRVRKSEIVIYTVFFAGCLASFLCYSVPVTIYIQRVPEMFGECIVPPELSHTSARYIIGSVLAYVTLPLYCFSGLLQVIKNCRSKNTEDLSPGFFAVIFTANAMQTISLFTFSQEQEYLLRTTPYIIAAIFPMIMDFTILIQIRYYNSKHQKARRRAEPDTQEYDGTGSCPTGSDISADGPADPLVLEAP</sequence>
<organism evidence="7 8">
    <name type="scientific">Giardia intestinalis (strain ATCC 50581 / GS clone H7)</name>
    <name type="common">Giardia lamblia</name>
    <dbReference type="NCBI Taxonomy" id="598745"/>
    <lineage>
        <taxon>Eukaryota</taxon>
        <taxon>Metamonada</taxon>
        <taxon>Diplomonadida</taxon>
        <taxon>Hexamitidae</taxon>
        <taxon>Giardiinae</taxon>
        <taxon>Giardia</taxon>
    </lineage>
</organism>
<dbReference type="AlphaFoldDB" id="C6LZG9"/>
<dbReference type="OrthoDB" id="8048523at2759"/>
<dbReference type="GO" id="GO:0098852">
    <property type="term" value="C:lytic vacuole membrane"/>
    <property type="evidence" value="ECO:0007669"/>
    <property type="project" value="UniProtKB-ARBA"/>
</dbReference>
<dbReference type="PANTHER" id="PTHR16201">
    <property type="entry name" value="SEVEN TRANSMEMBRANE PROTEIN 1-RELATED"/>
    <property type="match status" value="1"/>
</dbReference>
<evidence type="ECO:0000313" key="8">
    <source>
        <dbReference type="Proteomes" id="UP000002488"/>
    </source>
</evidence>
<feature type="transmembrane region" description="Helical" evidence="6">
    <location>
        <begin position="255"/>
        <end position="276"/>
    </location>
</feature>
<feature type="region of interest" description="Disordered" evidence="5">
    <location>
        <begin position="282"/>
        <end position="320"/>
    </location>
</feature>
<dbReference type="InterPro" id="IPR006603">
    <property type="entry name" value="PQ-loop_rpt"/>
</dbReference>
<keyword evidence="3 6" id="KW-1133">Transmembrane helix</keyword>
<dbReference type="Pfam" id="PF04193">
    <property type="entry name" value="PQ-loop"/>
    <property type="match status" value="2"/>
</dbReference>
<dbReference type="PANTHER" id="PTHR16201:SF34">
    <property type="entry name" value="LYSOSOMAL AMINO ACID TRANSPORTER 1"/>
    <property type="match status" value="1"/>
</dbReference>
<feature type="transmembrane region" description="Helical" evidence="6">
    <location>
        <begin position="64"/>
        <end position="86"/>
    </location>
</feature>
<reference evidence="7 8" key="1">
    <citation type="journal article" date="2009" name="PLoS Pathog.">
        <title>Draft genome sequencing of giardia intestinalis assemblage B isolate GS: is human giardiasis caused by two different species?</title>
        <authorList>
            <person name="Franzen O."/>
            <person name="Jerlstrom-Hultqvist J."/>
            <person name="Castro E."/>
            <person name="Sherwood E."/>
            <person name="Ankarklev J."/>
            <person name="Reiner D.S."/>
            <person name="Palm D."/>
            <person name="Andersson J.O."/>
            <person name="Andersson B."/>
            <person name="Svard S.G."/>
        </authorList>
    </citation>
    <scope>NUCLEOTIDE SEQUENCE [LARGE SCALE GENOMIC DNA]</scope>
    <source>
        <strain evidence="8">ATCC 50581 / GS clone H7</strain>
    </source>
</reference>
<dbReference type="GO" id="GO:0015174">
    <property type="term" value="F:basic amino acid transmembrane transporter activity"/>
    <property type="evidence" value="ECO:0007669"/>
    <property type="project" value="TreeGrafter"/>
</dbReference>
<name>C6LZG9_GIAIB</name>
<gene>
    <name evidence="7" type="ORF">GL50581_4200</name>
</gene>
<proteinExistence type="predicted"/>
<dbReference type="OMA" id="FYQHYVL"/>
<evidence type="ECO:0000256" key="5">
    <source>
        <dbReference type="SAM" id="MobiDB-lite"/>
    </source>
</evidence>
<dbReference type="SMART" id="SM00679">
    <property type="entry name" value="CTNS"/>
    <property type="match status" value="2"/>
</dbReference>
<feature type="transmembrane region" description="Helical" evidence="6">
    <location>
        <begin position="138"/>
        <end position="163"/>
    </location>
</feature>
<keyword evidence="4 6" id="KW-0472">Membrane</keyword>
<dbReference type="InterPro" id="IPR051415">
    <property type="entry name" value="LAAT-1"/>
</dbReference>
<feature type="transmembrane region" description="Helical" evidence="6">
    <location>
        <begin position="92"/>
        <end position="113"/>
    </location>
</feature>
<dbReference type="Proteomes" id="UP000002488">
    <property type="component" value="Unassembled WGS sequence"/>
</dbReference>
<evidence type="ECO:0000256" key="2">
    <source>
        <dbReference type="ARBA" id="ARBA00022692"/>
    </source>
</evidence>
<dbReference type="FunFam" id="1.20.1280.290:FF:000009">
    <property type="entry name" value="PQ loop repeat family protein"/>
    <property type="match status" value="1"/>
</dbReference>
<comment type="caution">
    <text evidence="7">The sequence shown here is derived from an EMBL/GenBank/DDBJ whole genome shotgun (WGS) entry which is preliminary data.</text>
</comment>
<evidence type="ECO:0000256" key="3">
    <source>
        <dbReference type="ARBA" id="ARBA00022989"/>
    </source>
</evidence>
<evidence type="ECO:0000256" key="4">
    <source>
        <dbReference type="ARBA" id="ARBA00023136"/>
    </source>
</evidence>
<dbReference type="VEuPathDB" id="GiardiaDB:GL50581_4200"/>
<keyword evidence="2 6" id="KW-0812">Transmembrane</keyword>
<feature type="transmembrane region" description="Helical" evidence="6">
    <location>
        <begin position="31"/>
        <end position="52"/>
    </location>
</feature>
<comment type="subcellular location">
    <subcellularLocation>
        <location evidence="1">Membrane</location>
        <topology evidence="1">Multi-pass membrane protein</topology>
    </subcellularLocation>
</comment>